<name>A0ABN9SIN2_9DINO</name>
<evidence type="ECO:0000313" key="9">
    <source>
        <dbReference type="Proteomes" id="UP001189429"/>
    </source>
</evidence>
<dbReference type="SMART" id="SM00155">
    <property type="entry name" value="PLDc"/>
    <property type="match status" value="2"/>
</dbReference>
<feature type="domain" description="PLD phosphodiesterase" evidence="7">
    <location>
        <begin position="79"/>
        <end position="106"/>
    </location>
</feature>
<dbReference type="SUPFAM" id="SSF56024">
    <property type="entry name" value="Phospholipase D/nuclease"/>
    <property type="match status" value="2"/>
</dbReference>
<keyword evidence="4" id="KW-0378">Hydrolase</keyword>
<dbReference type="Gene3D" id="3.30.870.10">
    <property type="entry name" value="Endonuclease Chain A"/>
    <property type="match status" value="1"/>
</dbReference>
<comment type="caution">
    <text evidence="8">The sequence shown here is derived from an EMBL/GenBank/DDBJ whole genome shotgun (WGS) entry which is preliminary data.</text>
</comment>
<feature type="domain" description="PLD phosphodiesterase" evidence="7">
    <location>
        <begin position="357"/>
        <end position="389"/>
    </location>
</feature>
<keyword evidence="6" id="KW-0443">Lipid metabolism</keyword>
<evidence type="ECO:0000256" key="6">
    <source>
        <dbReference type="ARBA" id="ARBA00023098"/>
    </source>
</evidence>
<protein>
    <recommendedName>
        <fullName evidence="2">phospholipase D</fullName>
        <ecNumber evidence="2">3.1.4.4</ecNumber>
    </recommendedName>
</protein>
<dbReference type="Proteomes" id="UP001189429">
    <property type="component" value="Unassembled WGS sequence"/>
</dbReference>
<evidence type="ECO:0000313" key="8">
    <source>
        <dbReference type="EMBL" id="CAK0831536.1"/>
    </source>
</evidence>
<evidence type="ECO:0000256" key="4">
    <source>
        <dbReference type="ARBA" id="ARBA00022801"/>
    </source>
</evidence>
<dbReference type="InterPro" id="IPR001736">
    <property type="entry name" value="PLipase_D/transphosphatidylase"/>
</dbReference>
<reference evidence="8" key="1">
    <citation type="submission" date="2023-10" db="EMBL/GenBank/DDBJ databases">
        <authorList>
            <person name="Chen Y."/>
            <person name="Shah S."/>
            <person name="Dougan E. K."/>
            <person name="Thang M."/>
            <person name="Chan C."/>
        </authorList>
    </citation>
    <scope>NUCLEOTIDE SEQUENCE [LARGE SCALE GENOMIC DNA]</scope>
</reference>
<evidence type="ECO:0000256" key="5">
    <source>
        <dbReference type="ARBA" id="ARBA00022963"/>
    </source>
</evidence>
<evidence type="ECO:0000259" key="7">
    <source>
        <dbReference type="SMART" id="SM00155"/>
    </source>
</evidence>
<organism evidence="8 9">
    <name type="scientific">Prorocentrum cordatum</name>
    <dbReference type="NCBI Taxonomy" id="2364126"/>
    <lineage>
        <taxon>Eukaryota</taxon>
        <taxon>Sar</taxon>
        <taxon>Alveolata</taxon>
        <taxon>Dinophyceae</taxon>
        <taxon>Prorocentrales</taxon>
        <taxon>Prorocentraceae</taxon>
        <taxon>Prorocentrum</taxon>
    </lineage>
</organism>
<keyword evidence="9" id="KW-1185">Reference proteome</keyword>
<proteinExistence type="predicted"/>
<keyword evidence="3" id="KW-0677">Repeat</keyword>
<dbReference type="EC" id="3.1.4.4" evidence="2"/>
<dbReference type="InterPro" id="IPR015679">
    <property type="entry name" value="PLipase_D_fam"/>
</dbReference>
<gene>
    <name evidence="8" type="ORF">PCOR1329_LOCUS29833</name>
</gene>
<evidence type="ECO:0000256" key="2">
    <source>
        <dbReference type="ARBA" id="ARBA00012027"/>
    </source>
</evidence>
<dbReference type="EMBL" id="CAUYUJ010011314">
    <property type="protein sequence ID" value="CAK0831536.1"/>
    <property type="molecule type" value="Genomic_DNA"/>
</dbReference>
<dbReference type="PANTHER" id="PTHR18896:SF76">
    <property type="entry name" value="PHOSPHOLIPASE"/>
    <property type="match status" value="1"/>
</dbReference>
<evidence type="ECO:0000256" key="1">
    <source>
        <dbReference type="ARBA" id="ARBA00000798"/>
    </source>
</evidence>
<dbReference type="PANTHER" id="PTHR18896">
    <property type="entry name" value="PHOSPHOLIPASE D"/>
    <property type="match status" value="1"/>
</dbReference>
<keyword evidence="5" id="KW-0442">Lipid degradation</keyword>
<comment type="catalytic activity">
    <reaction evidence="1">
        <text>a 1,2-diacyl-sn-glycero-3-phosphocholine + H2O = a 1,2-diacyl-sn-glycero-3-phosphate + choline + H(+)</text>
        <dbReference type="Rhea" id="RHEA:14445"/>
        <dbReference type="ChEBI" id="CHEBI:15354"/>
        <dbReference type="ChEBI" id="CHEBI:15377"/>
        <dbReference type="ChEBI" id="CHEBI:15378"/>
        <dbReference type="ChEBI" id="CHEBI:57643"/>
        <dbReference type="ChEBI" id="CHEBI:58608"/>
        <dbReference type="EC" id="3.1.4.4"/>
    </reaction>
</comment>
<sequence>MTSEGLQLDELLWNKLEENENFRVYIYTYEMSLVNPVTGKWGPFYTGVGGALRDFAKHDRSKNRVSVLFASGREGKLEQYWSCHMKVVSIDDTEMYLGGVEWLDDRLSSFKGYGSWMDLQAHIPGGETVAHYTEVFESMWRTFCDDPSKPADSGSCDTATLVGLHVDKNFRPREPGLKANRLPATARSTLCSLELSGGHARLGSEIAEGGLSSHMGESLEGTRHEYQEAIYLTYVKALRAAGTVLIEDQYFSSGFINPFRGQVATNVIMSALEETKSAAIILPLSSAAAVPTFRAMVQWKTRQWNRSHNVSLEPLGWFNTYKAADLLKLDTLEAPHVDFFFLMHAGADNESGDIVLDQKFVHSKGLIALGGKLEYPLAVVGSANINDRSLLSNRDAEISVRIEGDGVVNLSSCLRHTLPSC</sequence>
<evidence type="ECO:0000256" key="3">
    <source>
        <dbReference type="ARBA" id="ARBA00022737"/>
    </source>
</evidence>
<accession>A0ABN9SIN2</accession>